<organismHost>
    <name type="scientific">Capra hircus</name>
    <name type="common">Goat</name>
    <dbReference type="NCBI Taxonomy" id="9925"/>
</organismHost>
<organism evidence="2 3">
    <name type="scientific">Orf virus</name>
    <name type="common">ORFV</name>
    <dbReference type="NCBI Taxonomy" id="10258"/>
    <lineage>
        <taxon>Viruses</taxon>
        <taxon>Varidnaviria</taxon>
        <taxon>Bamfordvirae</taxon>
        <taxon>Nucleocytoviricota</taxon>
        <taxon>Pokkesviricetes</taxon>
        <taxon>Chitovirales</taxon>
        <taxon>Poxviridae</taxon>
        <taxon>Chordopoxvirinae</taxon>
        <taxon>Parapoxvirus</taxon>
        <taxon>Parapoxvirus orf</taxon>
    </lineage>
</organism>
<organismHost>
    <name type="scientific">Homo sapiens</name>
    <name type="common">Human</name>
    <dbReference type="NCBI Taxonomy" id="9606"/>
</organismHost>
<dbReference type="EMBL" id="HM133903">
    <property type="protein sequence ID" value="ADY76898.1"/>
    <property type="molecule type" value="Genomic_DNA"/>
</dbReference>
<evidence type="ECO:0000256" key="1">
    <source>
        <dbReference type="SAM" id="MobiDB-lite"/>
    </source>
</evidence>
<feature type="compositionally biased region" description="Polar residues" evidence="1">
    <location>
        <begin position="125"/>
        <end position="137"/>
    </location>
</feature>
<name>F1AX24_ORFV</name>
<evidence type="ECO:0000313" key="3">
    <source>
        <dbReference type="Proteomes" id="UP000103309"/>
    </source>
</evidence>
<organismHost>
    <name type="scientific">Ovis aries</name>
    <name type="common">Sheep</name>
    <dbReference type="NCBI Taxonomy" id="9940"/>
</organismHost>
<reference evidence="2 3" key="1">
    <citation type="submission" date="2010-04" db="EMBL/GenBank/DDBJ databases">
        <title>Novel immune-modulators identified by a rapid, functional screen of the Parapox virus genome.</title>
        <authorList>
            <person name="McGuire M.J."/>
            <person name="Sykes K.F."/>
            <person name="Johnston S.A."/>
        </authorList>
    </citation>
    <scope>NUCLEOTIDE SEQUENCE [LARGE SCALE GENOMIC DNA]</scope>
    <source>
        <strain evidence="2">D1701</strain>
    </source>
</reference>
<dbReference type="Proteomes" id="UP000103309">
    <property type="component" value="Segment"/>
</dbReference>
<protein>
    <submittedName>
        <fullName evidence="2">PP184</fullName>
    </submittedName>
</protein>
<evidence type="ECO:0000313" key="2">
    <source>
        <dbReference type="EMBL" id="ADY76898.1"/>
    </source>
</evidence>
<feature type="region of interest" description="Disordered" evidence="1">
    <location>
        <begin position="117"/>
        <end position="139"/>
    </location>
</feature>
<accession>F1AX24</accession>
<proteinExistence type="predicted"/>
<sequence length="152" mass="16357">MTRSTASAMSTACMSSPTSTLATSVASVTRTVGAQTAKKEVEWVKRTSAPCRRARSALLPACTKRRRSRASASTRSSRVVTRTFAMHRSWIALAICARRCGELPGSSRALASMSTVLERQPQAAPRTTNLNSDSNTRAPARGACLDDSIYFK</sequence>